<feature type="compositionally biased region" description="Basic and acidic residues" evidence="1">
    <location>
        <begin position="145"/>
        <end position="172"/>
    </location>
</feature>
<keyword evidence="8" id="KW-1185">Reference proteome</keyword>
<evidence type="ECO:0000256" key="1">
    <source>
        <dbReference type="SAM" id="MobiDB-lite"/>
    </source>
</evidence>
<comment type="caution">
    <text evidence="4">The sequence shown here is derived from an EMBL/GenBank/DDBJ whole genome shotgun (WGS) entry which is preliminary data.</text>
</comment>
<gene>
    <name evidence="6" type="ORF">OVN521_LOCUS11467</name>
    <name evidence="5" type="ORF">UXM345_LOCUS7062</name>
    <name evidence="4" type="ORF">WKI299_LOCUS33981</name>
    <name evidence="3" type="ORF">XDN619_LOCUS12880</name>
</gene>
<dbReference type="EMBL" id="CAJOBG010001526">
    <property type="protein sequence ID" value="CAF3937028.1"/>
    <property type="molecule type" value="Genomic_DNA"/>
</dbReference>
<organism evidence="4 7">
    <name type="scientific">Rotaria magnacalcarata</name>
    <dbReference type="NCBI Taxonomy" id="392030"/>
    <lineage>
        <taxon>Eukaryota</taxon>
        <taxon>Metazoa</taxon>
        <taxon>Spiralia</taxon>
        <taxon>Gnathifera</taxon>
        <taxon>Rotifera</taxon>
        <taxon>Eurotatoria</taxon>
        <taxon>Bdelloidea</taxon>
        <taxon>Philodinida</taxon>
        <taxon>Philodinidae</taxon>
        <taxon>Rotaria</taxon>
    </lineage>
</organism>
<dbReference type="EMBL" id="CAJOBF010000577">
    <property type="protein sequence ID" value="CAF3838396.1"/>
    <property type="molecule type" value="Genomic_DNA"/>
</dbReference>
<dbReference type="Proteomes" id="UP000663866">
    <property type="component" value="Unassembled WGS sequence"/>
</dbReference>
<accession>A0A816Z501</accession>
<feature type="compositionally biased region" description="Polar residues" evidence="1">
    <location>
        <begin position="45"/>
        <end position="58"/>
    </location>
</feature>
<evidence type="ECO:0000313" key="8">
    <source>
        <dbReference type="Proteomes" id="UP000663866"/>
    </source>
</evidence>
<feature type="compositionally biased region" description="Basic and acidic residues" evidence="1">
    <location>
        <begin position="71"/>
        <end position="94"/>
    </location>
</feature>
<feature type="signal peptide" evidence="2">
    <location>
        <begin position="1"/>
        <end position="21"/>
    </location>
</feature>
<reference evidence="4" key="1">
    <citation type="submission" date="2021-02" db="EMBL/GenBank/DDBJ databases">
        <authorList>
            <person name="Nowell W R."/>
        </authorList>
    </citation>
    <scope>NUCLEOTIDE SEQUENCE</scope>
</reference>
<dbReference type="Proteomes" id="UP000663887">
    <property type="component" value="Unassembled WGS sequence"/>
</dbReference>
<evidence type="ECO:0000313" key="3">
    <source>
        <dbReference type="EMBL" id="CAF2072597.1"/>
    </source>
</evidence>
<keyword evidence="2" id="KW-0732">Signal</keyword>
<dbReference type="AlphaFoldDB" id="A0A816Z501"/>
<dbReference type="EMBL" id="CAJNRG010005121">
    <property type="protein sequence ID" value="CAF2072597.1"/>
    <property type="molecule type" value="Genomic_DNA"/>
</dbReference>
<evidence type="ECO:0000256" key="2">
    <source>
        <dbReference type="SAM" id="SignalP"/>
    </source>
</evidence>
<protein>
    <submittedName>
        <fullName evidence="4">Uncharacterized protein</fullName>
    </submittedName>
</protein>
<evidence type="ECO:0000313" key="4">
    <source>
        <dbReference type="EMBL" id="CAF2191126.1"/>
    </source>
</evidence>
<dbReference type="EMBL" id="CAJNRF010016275">
    <property type="protein sequence ID" value="CAF2191126.1"/>
    <property type="molecule type" value="Genomic_DNA"/>
</dbReference>
<name>A0A816Z501_9BILA</name>
<evidence type="ECO:0000313" key="7">
    <source>
        <dbReference type="Proteomes" id="UP000663856"/>
    </source>
</evidence>
<feature type="region of interest" description="Disordered" evidence="1">
    <location>
        <begin position="45"/>
        <end position="179"/>
    </location>
</feature>
<evidence type="ECO:0000313" key="6">
    <source>
        <dbReference type="EMBL" id="CAF3937028.1"/>
    </source>
</evidence>
<evidence type="ECO:0000313" key="5">
    <source>
        <dbReference type="EMBL" id="CAF3838396.1"/>
    </source>
</evidence>
<dbReference type="Proteomes" id="UP000663842">
    <property type="component" value="Unassembled WGS sequence"/>
</dbReference>
<sequence>MSSKFLVIVVASIALWAVAKTLVIKDQGLIADFDQSTASLLYTVPSNNNDTSSSSAISTEEGENLPVQAIEEEKNETPITKSDDSELNTAKDEEQLSTSTDVNKMIESRTDSDTDVKVVKATTEREEKEIKQEEEQKACTTEDEEKFKSSSDKPSQEEKVNAEEHNEAKINDDDLDNVD</sequence>
<dbReference type="Proteomes" id="UP000663856">
    <property type="component" value="Unassembled WGS sequence"/>
</dbReference>
<feature type="chain" id="PRO_5035611967" evidence="2">
    <location>
        <begin position="22"/>
        <end position="179"/>
    </location>
</feature>
<proteinExistence type="predicted"/>
<feature type="compositionally biased region" description="Basic and acidic residues" evidence="1">
    <location>
        <begin position="104"/>
        <end position="137"/>
    </location>
</feature>